<dbReference type="PANTHER" id="PTHR15002:SF0">
    <property type="entry name" value="RIBOSOMAL BIOGENESIS PROTEIN LAS1L"/>
    <property type="match status" value="1"/>
</dbReference>
<dbReference type="Proteomes" id="UP001229421">
    <property type="component" value="Unassembled WGS sequence"/>
</dbReference>
<proteinExistence type="predicted"/>
<comment type="caution">
    <text evidence="1">The sequence shown here is derived from an EMBL/GenBank/DDBJ whole genome shotgun (WGS) entry which is preliminary data.</text>
</comment>
<name>A0AAD8KZI7_TARER</name>
<dbReference type="GO" id="GO:0030687">
    <property type="term" value="C:preribosome, large subunit precursor"/>
    <property type="evidence" value="ECO:0007669"/>
    <property type="project" value="TreeGrafter"/>
</dbReference>
<evidence type="ECO:0008006" key="3">
    <source>
        <dbReference type="Google" id="ProtNLM"/>
    </source>
</evidence>
<reference evidence="1" key="1">
    <citation type="journal article" date="2023" name="bioRxiv">
        <title>Improved chromosome-level genome assembly for marigold (Tagetes erecta).</title>
        <authorList>
            <person name="Jiang F."/>
            <person name="Yuan L."/>
            <person name="Wang S."/>
            <person name="Wang H."/>
            <person name="Xu D."/>
            <person name="Wang A."/>
            <person name="Fan W."/>
        </authorList>
    </citation>
    <scope>NUCLEOTIDE SEQUENCE</scope>
    <source>
        <strain evidence="1">WSJ</strain>
        <tissue evidence="1">Leaf</tissue>
    </source>
</reference>
<protein>
    <recommendedName>
        <fullName evidence="3">Las1-like family protein</fullName>
    </recommendedName>
</protein>
<keyword evidence="2" id="KW-1185">Reference proteome</keyword>
<dbReference type="PANTHER" id="PTHR15002">
    <property type="entry name" value="RIBOSOMAL BIOGENESIS PROTEIN LAS1L"/>
    <property type="match status" value="1"/>
</dbReference>
<dbReference type="InterPro" id="IPR007174">
    <property type="entry name" value="Las1"/>
</dbReference>
<dbReference type="GO" id="GO:0004519">
    <property type="term" value="F:endonuclease activity"/>
    <property type="evidence" value="ECO:0007669"/>
    <property type="project" value="InterPro"/>
</dbReference>
<dbReference type="Pfam" id="PF04031">
    <property type="entry name" value="Las1"/>
    <property type="match status" value="1"/>
</dbReference>
<dbReference type="GO" id="GO:0090730">
    <property type="term" value="C:Las1 complex"/>
    <property type="evidence" value="ECO:0007669"/>
    <property type="project" value="InterPro"/>
</dbReference>
<dbReference type="EMBL" id="JAUHHV010000002">
    <property type="protein sequence ID" value="KAK1431454.1"/>
    <property type="molecule type" value="Genomic_DNA"/>
</dbReference>
<sequence length="580" mass="65295">MVVEAFKEVTNSEVFGDGNYKLVPWISWDEWSFVRESLFSSSVSSIDFALQRISTWRSRGCVPVIIEVTASIVETQQKDPYFRDGLSGSDLLAENMLTMLYCMTIMRLVNGIVEKTRNKNEVSIGEAADAIGIPRMLIDIRHECSHRDLPSLRLVRLASTKALDWLKAYYWDPQKMAFPYPGDRTATSAKEIMSKIRELAVSLDVKQATPSDSPVTKTKRFKKQINKALKNVHKLYSSHPSEVVSILLEFLLKAHESADMTNSVQLDDWKPLIMKLSNKEPDMLLSLLKEVVHMLETARADPKYESGELKPEHKSGFHGTEHLSYLFNWLVGNLKDLKSSCRKIITKETESLAKEKSLPKSTLINLLEKCLTVSSVSNSDHLASAASVLAQMAGYHTLVQKLNKLASLHTPNTNTNTLGEVADIDLESFYNREEKFIEQAANAHVLLKQKLLKRRKSKEPSDGEVKRRWSVVKSWKPCPIGMLSCDVGSSGVVPCLDIVDDEQGEDGDEKEEEKKPCGKREAECPLLVLDDSEFKKVKCCEEEDGLLLQDVTNRLMIGGLWKNVTQDEVMNMASAVRILV</sequence>
<evidence type="ECO:0000313" key="2">
    <source>
        <dbReference type="Proteomes" id="UP001229421"/>
    </source>
</evidence>
<evidence type="ECO:0000313" key="1">
    <source>
        <dbReference type="EMBL" id="KAK1431454.1"/>
    </source>
</evidence>
<dbReference type="GO" id="GO:0000470">
    <property type="term" value="P:maturation of LSU-rRNA"/>
    <property type="evidence" value="ECO:0007669"/>
    <property type="project" value="TreeGrafter"/>
</dbReference>
<dbReference type="AlphaFoldDB" id="A0AAD8KZI7"/>
<gene>
    <name evidence="1" type="ORF">QVD17_07913</name>
</gene>
<organism evidence="1 2">
    <name type="scientific">Tagetes erecta</name>
    <name type="common">African marigold</name>
    <dbReference type="NCBI Taxonomy" id="13708"/>
    <lineage>
        <taxon>Eukaryota</taxon>
        <taxon>Viridiplantae</taxon>
        <taxon>Streptophyta</taxon>
        <taxon>Embryophyta</taxon>
        <taxon>Tracheophyta</taxon>
        <taxon>Spermatophyta</taxon>
        <taxon>Magnoliopsida</taxon>
        <taxon>eudicotyledons</taxon>
        <taxon>Gunneridae</taxon>
        <taxon>Pentapetalae</taxon>
        <taxon>asterids</taxon>
        <taxon>campanulids</taxon>
        <taxon>Asterales</taxon>
        <taxon>Asteraceae</taxon>
        <taxon>Asteroideae</taxon>
        <taxon>Heliantheae alliance</taxon>
        <taxon>Tageteae</taxon>
        <taxon>Tagetes</taxon>
    </lineage>
</organism>
<dbReference type="GO" id="GO:0000460">
    <property type="term" value="P:maturation of 5.8S rRNA"/>
    <property type="evidence" value="ECO:0007669"/>
    <property type="project" value="TreeGrafter"/>
</dbReference>
<accession>A0AAD8KZI7</accession>